<comment type="similarity">
    <text evidence="2 4">Belongs to the Nudix hydrolase family.</text>
</comment>
<dbReference type="PANTHER" id="PTHR43046">
    <property type="entry name" value="GDP-MANNOSE MANNOSYL HYDROLASE"/>
    <property type="match status" value="1"/>
</dbReference>
<feature type="domain" description="Nudix hydrolase" evidence="5">
    <location>
        <begin position="117"/>
        <end position="254"/>
    </location>
</feature>
<dbReference type="Pfam" id="PF13223">
    <property type="entry name" value="DUF4031"/>
    <property type="match status" value="1"/>
</dbReference>
<dbReference type="Proteomes" id="UP000326546">
    <property type="component" value="Chromosome"/>
</dbReference>
<dbReference type="PANTHER" id="PTHR43046:SF14">
    <property type="entry name" value="MUTT_NUDIX FAMILY PROTEIN"/>
    <property type="match status" value="1"/>
</dbReference>
<organism evidence="6 7">
    <name type="scientific">Ornithinimicrobium pratense</name>
    <dbReference type="NCBI Taxonomy" id="2593973"/>
    <lineage>
        <taxon>Bacteria</taxon>
        <taxon>Bacillati</taxon>
        <taxon>Actinomycetota</taxon>
        <taxon>Actinomycetes</taxon>
        <taxon>Micrococcales</taxon>
        <taxon>Ornithinimicrobiaceae</taxon>
        <taxon>Ornithinimicrobium</taxon>
    </lineage>
</organism>
<keyword evidence="3 4" id="KW-0378">Hydrolase</keyword>
<evidence type="ECO:0000313" key="6">
    <source>
        <dbReference type="EMBL" id="QFG69434.1"/>
    </source>
</evidence>
<dbReference type="GO" id="GO:0016787">
    <property type="term" value="F:hydrolase activity"/>
    <property type="evidence" value="ECO:0007669"/>
    <property type="project" value="UniProtKB-KW"/>
</dbReference>
<evidence type="ECO:0000259" key="5">
    <source>
        <dbReference type="PROSITE" id="PS51462"/>
    </source>
</evidence>
<dbReference type="EMBL" id="CP044427">
    <property type="protein sequence ID" value="QFG69434.1"/>
    <property type="molecule type" value="Genomic_DNA"/>
</dbReference>
<dbReference type="RefSeq" id="WP_158061808.1">
    <property type="nucleotide sequence ID" value="NZ_CP044427.1"/>
</dbReference>
<dbReference type="OrthoDB" id="9808993at2"/>
<dbReference type="InterPro" id="IPR025109">
    <property type="entry name" value="DUF4031"/>
</dbReference>
<dbReference type="PROSITE" id="PS51462">
    <property type="entry name" value="NUDIX"/>
    <property type="match status" value="1"/>
</dbReference>
<accession>A0A5J6V7W6</accession>
<proteinExistence type="inferred from homology"/>
<dbReference type="Gene3D" id="3.90.79.10">
    <property type="entry name" value="Nucleoside Triphosphate Pyrophosphohydrolase"/>
    <property type="match status" value="1"/>
</dbReference>
<name>A0A5J6V7W6_9MICO</name>
<reference evidence="6 7" key="1">
    <citation type="submission" date="2019-09" db="EMBL/GenBank/DDBJ databases">
        <title>Serinicoccus pratensis sp. nov., isolated from meadow soil.</title>
        <authorList>
            <person name="Zhang W."/>
        </authorList>
    </citation>
    <scope>NUCLEOTIDE SEQUENCE [LARGE SCALE GENOMIC DNA]</scope>
    <source>
        <strain evidence="6 7">W204</strain>
    </source>
</reference>
<evidence type="ECO:0000256" key="2">
    <source>
        <dbReference type="ARBA" id="ARBA00005582"/>
    </source>
</evidence>
<dbReference type="AlphaFoldDB" id="A0A5J6V7W6"/>
<evidence type="ECO:0000256" key="3">
    <source>
        <dbReference type="ARBA" id="ARBA00022801"/>
    </source>
</evidence>
<evidence type="ECO:0000313" key="7">
    <source>
        <dbReference type="Proteomes" id="UP000326546"/>
    </source>
</evidence>
<dbReference type="InterPro" id="IPR020476">
    <property type="entry name" value="Nudix_hydrolase"/>
</dbReference>
<dbReference type="PRINTS" id="PR00502">
    <property type="entry name" value="NUDIXFAMILY"/>
</dbReference>
<comment type="cofactor">
    <cofactor evidence="1">
        <name>Mg(2+)</name>
        <dbReference type="ChEBI" id="CHEBI:18420"/>
    </cofactor>
</comment>
<dbReference type="Pfam" id="PF00293">
    <property type="entry name" value="NUDIX"/>
    <property type="match status" value="1"/>
</dbReference>
<dbReference type="InterPro" id="IPR015797">
    <property type="entry name" value="NUDIX_hydrolase-like_dom_sf"/>
</dbReference>
<evidence type="ECO:0000256" key="4">
    <source>
        <dbReference type="RuleBase" id="RU003476"/>
    </source>
</evidence>
<dbReference type="PROSITE" id="PS00893">
    <property type="entry name" value="NUDIX_BOX"/>
    <property type="match status" value="1"/>
</dbReference>
<keyword evidence="7" id="KW-1185">Reference proteome</keyword>
<protein>
    <submittedName>
        <fullName evidence="6">DUF4031 domain-containing protein</fullName>
    </submittedName>
</protein>
<evidence type="ECO:0000256" key="1">
    <source>
        <dbReference type="ARBA" id="ARBA00001946"/>
    </source>
</evidence>
<sequence>MTVLIDPPAWAAHGRLFSHLASDTSLEELHEIARRAGMPPQAFEGDHYDVPQERYADAVAAGAVPVSAGELARRLRDSGLRFRKRRGERPLERRRNGLEWIPGDHVVEVVASPLEPPSSAGAAVVLVTTADLLLLVRNTSRAGWAAPGGKRDPGESVRQAAVRELQEEVGLGLDPGRLTPVGYQRIVFPTQAAAPPPWDQINHLAVFGVQLPAPEPLRPDPVEIAEAEWVSWTEVERRTGTQVFWPLLARWRDRPVDR</sequence>
<dbReference type="SUPFAM" id="SSF55811">
    <property type="entry name" value="Nudix"/>
    <property type="match status" value="1"/>
</dbReference>
<dbReference type="InterPro" id="IPR020084">
    <property type="entry name" value="NUDIX_hydrolase_CS"/>
</dbReference>
<dbReference type="KEGG" id="serw:FY030_12625"/>
<gene>
    <name evidence="6" type="ORF">FY030_12625</name>
</gene>
<dbReference type="InterPro" id="IPR000086">
    <property type="entry name" value="NUDIX_hydrolase_dom"/>
</dbReference>